<evidence type="ECO:0000313" key="4">
    <source>
        <dbReference type="EMBL" id="NFN35955.1"/>
    </source>
</evidence>
<keyword evidence="2" id="KW-0808">Transferase</keyword>
<dbReference type="Pfam" id="PF00583">
    <property type="entry name" value="Acetyltransf_1"/>
    <property type="match status" value="1"/>
</dbReference>
<dbReference type="Proteomes" id="UP000473681">
    <property type="component" value="Unassembled WGS sequence"/>
</dbReference>
<proteinExistence type="predicted"/>
<comment type="caution">
    <text evidence="2">The sequence shown here is derived from an EMBL/GenBank/DDBJ whole genome shotgun (WGS) entry which is preliminary data.</text>
</comment>
<evidence type="ECO:0000313" key="5">
    <source>
        <dbReference type="Proteomes" id="UP000472355"/>
    </source>
</evidence>
<sequence length="150" mass="17453">MNLNLKKVTYKNYGEVKSLHVAKGQEGFIETTEQCLNEAKNLDIWRPVGIYDDKNLIGFAMYGFFKNEGENGRVWLDRFMIGSYHQGKGYGKTSLILLINQLKKEYNCEEIFLSIYEANIIATKLYKEIGFKFNGEFDINKEKVMVLNLR</sequence>
<dbReference type="InterPro" id="IPR027455">
    <property type="entry name" value="Sper_AcTfrase_N"/>
</dbReference>
<dbReference type="OrthoDB" id="9127144at2"/>
<evidence type="ECO:0000313" key="6">
    <source>
        <dbReference type="Proteomes" id="UP000473681"/>
    </source>
</evidence>
<evidence type="ECO:0000259" key="1">
    <source>
        <dbReference type="PROSITE" id="PS51186"/>
    </source>
</evidence>
<dbReference type="RefSeq" id="WP_012450786.1">
    <property type="nucleotide sequence ID" value="NZ_CP010520.1"/>
</dbReference>
<organism evidence="2 5">
    <name type="scientific">Clostridium botulinum</name>
    <dbReference type="NCBI Taxonomy" id="1491"/>
    <lineage>
        <taxon>Bacteria</taxon>
        <taxon>Bacillati</taxon>
        <taxon>Bacillota</taxon>
        <taxon>Clostridia</taxon>
        <taxon>Eubacteriales</taxon>
        <taxon>Clostridiaceae</taxon>
        <taxon>Clostridium</taxon>
    </lineage>
</organism>
<name>A0A0C2SKC8_CLOBO</name>
<feature type="domain" description="N-acetyltransferase" evidence="1">
    <location>
        <begin position="3"/>
        <end position="150"/>
    </location>
</feature>
<dbReference type="Proteomes" id="UP000476820">
    <property type="component" value="Unassembled WGS sequence"/>
</dbReference>
<reference evidence="6 7" key="2">
    <citation type="submission" date="2019-04" db="EMBL/GenBank/DDBJ databases">
        <title>Genome sequencing of Clostridium botulinum Groups I-IV and Clostridium butyricum.</title>
        <authorList>
            <person name="Brunt J."/>
            <person name="Van Vliet A.H.M."/>
            <person name="Stringer S.C."/>
            <person name="Carter A.T."/>
            <person name="Peck M.W."/>
        </authorList>
    </citation>
    <scope>NUCLEOTIDE SEQUENCE [LARGE SCALE GENOMIC DNA]</scope>
    <source>
        <strain evidence="3 7">1605</strain>
        <strain evidence="4 6">CB-K-33E</strain>
    </source>
</reference>
<evidence type="ECO:0000313" key="3">
    <source>
        <dbReference type="EMBL" id="NFF87077.1"/>
    </source>
</evidence>
<dbReference type="GO" id="GO:0016747">
    <property type="term" value="F:acyltransferase activity, transferring groups other than amino-acyl groups"/>
    <property type="evidence" value="ECO:0007669"/>
    <property type="project" value="InterPro"/>
</dbReference>
<evidence type="ECO:0000313" key="7">
    <source>
        <dbReference type="Proteomes" id="UP000476820"/>
    </source>
</evidence>
<dbReference type="AlphaFoldDB" id="A0A0C2SKC8"/>
<dbReference type="EMBL" id="SWVK01000017">
    <property type="protein sequence ID" value="NFN35955.1"/>
    <property type="molecule type" value="Genomic_DNA"/>
</dbReference>
<dbReference type="PROSITE" id="PS51186">
    <property type="entry name" value="GNAT"/>
    <property type="match status" value="1"/>
</dbReference>
<dbReference type="InterPro" id="IPR000182">
    <property type="entry name" value="GNAT_dom"/>
</dbReference>
<dbReference type="Gene3D" id="1.10.287.900">
    <property type="entry name" value="The crystal structure of the spermine/spermidine acetyltransferase from enterococcus faecali"/>
    <property type="match status" value="1"/>
</dbReference>
<reference evidence="2 5" key="1">
    <citation type="submission" date="2019-02" db="EMBL/GenBank/DDBJ databases">
        <title>Genome sequencing of Clostridium botulinum clinical isolates.</title>
        <authorList>
            <person name="Brunt J."/>
            <person name="Van Vliet A.H.M."/>
            <person name="Stringer S.C."/>
            <person name="Grant K.A."/>
            <person name="Carter A.C."/>
            <person name="Peck M.W."/>
        </authorList>
    </citation>
    <scope>NUCLEOTIDE SEQUENCE [LARGE SCALE GENOMIC DNA]</scope>
    <source>
        <strain evidence="2 5">H113700579</strain>
    </source>
</reference>
<accession>A0A0C2SKC8</accession>
<dbReference type="Proteomes" id="UP000472355">
    <property type="component" value="Unassembled WGS sequence"/>
</dbReference>
<dbReference type="SUPFAM" id="SSF55729">
    <property type="entry name" value="Acyl-CoA N-acyltransferases (Nat)"/>
    <property type="match status" value="1"/>
</dbReference>
<evidence type="ECO:0000313" key="2">
    <source>
        <dbReference type="EMBL" id="NFA42384.1"/>
    </source>
</evidence>
<gene>
    <name evidence="2" type="ORF">EXM65_07250</name>
    <name evidence="3" type="ORF">FC774_04100</name>
    <name evidence="4" type="ORF">FDB51_12640</name>
</gene>
<dbReference type="EMBL" id="SGKU01000016">
    <property type="protein sequence ID" value="NFA42384.1"/>
    <property type="molecule type" value="Genomic_DNA"/>
</dbReference>
<dbReference type="Gene3D" id="3.40.630.30">
    <property type="match status" value="1"/>
</dbReference>
<protein>
    <submittedName>
        <fullName evidence="2">GNAT family N-acetyltransferase</fullName>
    </submittedName>
</protein>
<dbReference type="InterPro" id="IPR016181">
    <property type="entry name" value="Acyl_CoA_acyltransferase"/>
</dbReference>
<dbReference type="EMBL" id="SWOV01000007">
    <property type="protein sequence ID" value="NFF87077.1"/>
    <property type="molecule type" value="Genomic_DNA"/>
</dbReference>
<dbReference type="CDD" id="cd04301">
    <property type="entry name" value="NAT_SF"/>
    <property type="match status" value="1"/>
</dbReference>